<dbReference type="EMBL" id="QZCG01000007">
    <property type="protein sequence ID" value="RJE84841.1"/>
    <property type="molecule type" value="Genomic_DNA"/>
</dbReference>
<dbReference type="Pfam" id="PF04263">
    <property type="entry name" value="TPK_catalytic"/>
    <property type="match status" value="1"/>
</dbReference>
<evidence type="ECO:0000256" key="3">
    <source>
        <dbReference type="ARBA" id="ARBA00022777"/>
    </source>
</evidence>
<dbReference type="CDD" id="cd07995">
    <property type="entry name" value="TPK"/>
    <property type="match status" value="1"/>
</dbReference>
<dbReference type="Proteomes" id="UP000284202">
    <property type="component" value="Unassembled WGS sequence"/>
</dbReference>
<keyword evidence="3 7" id="KW-0418">Kinase</keyword>
<keyword evidence="2" id="KW-0547">Nucleotide-binding</keyword>
<dbReference type="AlphaFoldDB" id="A0A418SV76"/>
<evidence type="ECO:0000256" key="1">
    <source>
        <dbReference type="ARBA" id="ARBA00022679"/>
    </source>
</evidence>
<dbReference type="InterPro" id="IPR036371">
    <property type="entry name" value="TPK_B1-bd_sf"/>
</dbReference>
<dbReference type="NCBIfam" id="TIGR01378">
    <property type="entry name" value="thi_PPkinase"/>
    <property type="match status" value="1"/>
</dbReference>
<dbReference type="SUPFAM" id="SSF63862">
    <property type="entry name" value="Thiamin pyrophosphokinase, substrate-binding domain"/>
    <property type="match status" value="1"/>
</dbReference>
<dbReference type="GO" id="GO:0004788">
    <property type="term" value="F:thiamine diphosphokinase activity"/>
    <property type="evidence" value="ECO:0007669"/>
    <property type="project" value="UniProtKB-UniRule"/>
</dbReference>
<evidence type="ECO:0000313" key="7">
    <source>
        <dbReference type="EMBL" id="RJE84841.1"/>
    </source>
</evidence>
<proteinExistence type="predicted"/>
<dbReference type="RefSeq" id="WP_119748807.1">
    <property type="nucleotide sequence ID" value="NZ_QZCG01000007.1"/>
</dbReference>
<evidence type="ECO:0000256" key="2">
    <source>
        <dbReference type="ARBA" id="ARBA00022741"/>
    </source>
</evidence>
<dbReference type="GO" id="GO:0016301">
    <property type="term" value="F:kinase activity"/>
    <property type="evidence" value="ECO:0007669"/>
    <property type="project" value="UniProtKB-KW"/>
</dbReference>
<dbReference type="Gene3D" id="3.40.50.10240">
    <property type="entry name" value="Thiamin pyrophosphokinase, catalytic domain"/>
    <property type="match status" value="1"/>
</dbReference>
<organism evidence="7 8">
    <name type="scientific">Paracoccus onubensis</name>
    <dbReference type="NCBI Taxonomy" id="1675788"/>
    <lineage>
        <taxon>Bacteria</taxon>
        <taxon>Pseudomonadati</taxon>
        <taxon>Pseudomonadota</taxon>
        <taxon>Alphaproteobacteria</taxon>
        <taxon>Rhodobacterales</taxon>
        <taxon>Paracoccaceae</taxon>
        <taxon>Paracoccus</taxon>
    </lineage>
</organism>
<dbReference type="EC" id="2.7.6.2" evidence="5"/>
<dbReference type="GO" id="GO:0009229">
    <property type="term" value="P:thiamine diphosphate biosynthetic process"/>
    <property type="evidence" value="ECO:0007669"/>
    <property type="project" value="InterPro"/>
</dbReference>
<dbReference type="PANTHER" id="PTHR41299">
    <property type="entry name" value="THIAMINE PYROPHOSPHOKINASE"/>
    <property type="match status" value="1"/>
</dbReference>
<name>A0A418SV76_9RHOB</name>
<dbReference type="OrthoDB" id="7057856at2"/>
<keyword evidence="1 7" id="KW-0808">Transferase</keyword>
<accession>A0A418SV76</accession>
<feature type="domain" description="Thiamin pyrophosphokinase catalytic" evidence="6">
    <location>
        <begin position="30"/>
        <end position="121"/>
    </location>
</feature>
<dbReference type="InterPro" id="IPR007371">
    <property type="entry name" value="TPK_catalytic"/>
</dbReference>
<protein>
    <recommendedName>
        <fullName evidence="5">Thiamine diphosphokinase</fullName>
        <ecNumber evidence="5">2.7.6.2</ecNumber>
    </recommendedName>
</protein>
<keyword evidence="4" id="KW-0067">ATP-binding</keyword>
<dbReference type="InterPro" id="IPR053149">
    <property type="entry name" value="TPK"/>
</dbReference>
<sequence length="221" mass="23157">MNPPLVISDSGVTVIGGGEVRPVELMTALSIAPTIVAADGGADRALSLGQAPDWVIGDLDSISDAARDIIPAERIVHVAEQDSTDFTKCLKRIQAPFALAVGFSGLRLDHTLAALTTLVTCNPPVPIMLTAEDIVFRAPSRLTLPLMPGTRVSLYPMGPARGVSTGLEWPIDGIEFTPGLRVGTSNRAHGLVTLKIEGPMLIILPRDTLSSVLTALGLPKG</sequence>
<gene>
    <name evidence="7" type="ORF">D3P04_11005</name>
</gene>
<dbReference type="InterPro" id="IPR036759">
    <property type="entry name" value="TPK_catalytic_sf"/>
</dbReference>
<evidence type="ECO:0000313" key="8">
    <source>
        <dbReference type="Proteomes" id="UP000284202"/>
    </source>
</evidence>
<reference evidence="8" key="1">
    <citation type="submission" date="2018-09" db="EMBL/GenBank/DDBJ databases">
        <title>Acidovorax cavernicola nov. sp. isolated from Gruta de las Maravillas (Aracena, Spain).</title>
        <authorList>
            <person name="Jurado V."/>
            <person name="Gutierrez-Patricio S."/>
            <person name="Gonzalez-Pimentel J.L."/>
            <person name="Miller A.Z."/>
            <person name="Laiz L."/>
            <person name="Saiz-Jimenez C."/>
        </authorList>
    </citation>
    <scope>NUCLEOTIDE SEQUENCE [LARGE SCALE GENOMIC DNA]</scope>
    <source>
        <strain evidence="8">1011MAR3C25</strain>
    </source>
</reference>
<comment type="caution">
    <text evidence="7">The sequence shown here is derived from an EMBL/GenBank/DDBJ whole genome shotgun (WGS) entry which is preliminary data.</text>
</comment>
<evidence type="ECO:0000259" key="6">
    <source>
        <dbReference type="Pfam" id="PF04263"/>
    </source>
</evidence>
<dbReference type="PANTHER" id="PTHR41299:SF1">
    <property type="entry name" value="THIAMINE PYROPHOSPHOKINASE"/>
    <property type="match status" value="1"/>
</dbReference>
<dbReference type="SUPFAM" id="SSF63999">
    <property type="entry name" value="Thiamin pyrophosphokinase, catalytic domain"/>
    <property type="match status" value="1"/>
</dbReference>
<dbReference type="GO" id="GO:0006772">
    <property type="term" value="P:thiamine metabolic process"/>
    <property type="evidence" value="ECO:0007669"/>
    <property type="project" value="UniProtKB-UniRule"/>
</dbReference>
<evidence type="ECO:0000256" key="5">
    <source>
        <dbReference type="NCBIfam" id="TIGR01378"/>
    </source>
</evidence>
<evidence type="ECO:0000256" key="4">
    <source>
        <dbReference type="ARBA" id="ARBA00022840"/>
    </source>
</evidence>
<dbReference type="InterPro" id="IPR006282">
    <property type="entry name" value="Thi_PPkinase"/>
</dbReference>
<dbReference type="GO" id="GO:0005524">
    <property type="term" value="F:ATP binding"/>
    <property type="evidence" value="ECO:0007669"/>
    <property type="project" value="UniProtKB-KW"/>
</dbReference>
<keyword evidence="8" id="KW-1185">Reference proteome</keyword>